<proteinExistence type="predicted"/>
<dbReference type="PROSITE" id="PS50943">
    <property type="entry name" value="HTH_CROC1"/>
    <property type="match status" value="1"/>
</dbReference>
<dbReference type="CDD" id="cd00093">
    <property type="entry name" value="HTH_XRE"/>
    <property type="match status" value="1"/>
</dbReference>
<dbReference type="SUPFAM" id="SSF47413">
    <property type="entry name" value="lambda repressor-like DNA-binding domains"/>
    <property type="match status" value="1"/>
</dbReference>
<evidence type="ECO:0000259" key="1">
    <source>
        <dbReference type="PROSITE" id="PS50943"/>
    </source>
</evidence>
<dbReference type="InterPro" id="IPR010982">
    <property type="entry name" value="Lambda_DNA-bd_dom_sf"/>
</dbReference>
<protein>
    <submittedName>
        <fullName evidence="2">Helix-turn-helix transcriptional regulator</fullName>
    </submittedName>
</protein>
<dbReference type="RefSeq" id="WP_190478584.1">
    <property type="nucleotide sequence ID" value="NZ_JACOFT010000002.1"/>
</dbReference>
<dbReference type="Proteomes" id="UP000637632">
    <property type="component" value="Unassembled WGS sequence"/>
</dbReference>
<accession>A0ABR6XEL7</accession>
<dbReference type="Gene3D" id="1.10.260.40">
    <property type="entry name" value="lambda repressor-like DNA-binding domains"/>
    <property type="match status" value="1"/>
</dbReference>
<name>A0ABR6XEL7_9BURK</name>
<feature type="domain" description="HTH cro/C1-type" evidence="1">
    <location>
        <begin position="45"/>
        <end position="79"/>
    </location>
</feature>
<comment type="caution">
    <text evidence="2">The sequence shown here is derived from an EMBL/GenBank/DDBJ whole genome shotgun (WGS) entry which is preliminary data.</text>
</comment>
<dbReference type="EMBL" id="JACOFT010000002">
    <property type="protein sequence ID" value="MBC3811352.1"/>
    <property type="molecule type" value="Genomic_DNA"/>
</dbReference>
<gene>
    <name evidence="2" type="ORF">H8K26_07840</name>
</gene>
<keyword evidence="3" id="KW-1185">Reference proteome</keyword>
<evidence type="ECO:0000313" key="3">
    <source>
        <dbReference type="Proteomes" id="UP000637632"/>
    </source>
</evidence>
<sequence>MLIMEMNINTVIAKWVRSAREHAELSGEQLGVKLALELGTERGNTKANISHWEKERHQPSMLQMLAIAKITGLKLPEEFAEYLDTPNKNAQEIPGSRSAEIYALSWNSADELEMLSQYRMLTDEARSLIRDAINDAPKEKSRMRAIS</sequence>
<reference evidence="2 3" key="1">
    <citation type="submission" date="2020-08" db="EMBL/GenBank/DDBJ databases">
        <title>Novel species isolated from subtropical streams in China.</title>
        <authorList>
            <person name="Lu H."/>
        </authorList>
    </citation>
    <scope>NUCLEOTIDE SEQUENCE [LARGE SCALE GENOMIC DNA]</scope>
    <source>
        <strain evidence="2 3">CCTCC AB 2015119</strain>
    </source>
</reference>
<evidence type="ECO:0000313" key="2">
    <source>
        <dbReference type="EMBL" id="MBC3811352.1"/>
    </source>
</evidence>
<dbReference type="InterPro" id="IPR001387">
    <property type="entry name" value="Cro/C1-type_HTH"/>
</dbReference>
<organism evidence="2 3">
    <name type="scientific">Undibacterium aquatile</name>
    <dbReference type="NCBI Taxonomy" id="1537398"/>
    <lineage>
        <taxon>Bacteria</taxon>
        <taxon>Pseudomonadati</taxon>
        <taxon>Pseudomonadota</taxon>
        <taxon>Betaproteobacteria</taxon>
        <taxon>Burkholderiales</taxon>
        <taxon>Oxalobacteraceae</taxon>
        <taxon>Undibacterium</taxon>
    </lineage>
</organism>